<organism evidence="6 7">
    <name type="scientific">Aquimarina intermedia</name>
    <dbReference type="NCBI Taxonomy" id="350814"/>
    <lineage>
        <taxon>Bacteria</taxon>
        <taxon>Pseudomonadati</taxon>
        <taxon>Bacteroidota</taxon>
        <taxon>Flavobacteriia</taxon>
        <taxon>Flavobacteriales</taxon>
        <taxon>Flavobacteriaceae</taxon>
        <taxon>Aquimarina</taxon>
    </lineage>
</organism>
<evidence type="ECO:0000256" key="1">
    <source>
        <dbReference type="ARBA" id="ARBA00023015"/>
    </source>
</evidence>
<dbReference type="InterPro" id="IPR036388">
    <property type="entry name" value="WH-like_DNA-bd_sf"/>
</dbReference>
<keyword evidence="2 4" id="KW-0238">DNA-binding</keyword>
<dbReference type="PANTHER" id="PTHR38465:SF1">
    <property type="entry name" value="HTH-TYPE TRANSCRIPTIONAL REGULATOR MJ1563-RELATED"/>
    <property type="match status" value="1"/>
</dbReference>
<keyword evidence="7" id="KW-1185">Reference proteome</keyword>
<evidence type="ECO:0000313" key="6">
    <source>
        <dbReference type="EMBL" id="TYP73449.1"/>
    </source>
</evidence>
<protein>
    <recommendedName>
        <fullName evidence="4">HTH-type transcriptional regulator</fullName>
    </recommendedName>
</protein>
<evidence type="ECO:0000259" key="5">
    <source>
        <dbReference type="Pfam" id="PF12802"/>
    </source>
</evidence>
<dbReference type="Proteomes" id="UP000324376">
    <property type="component" value="Unassembled WGS sequence"/>
</dbReference>
<gene>
    <name evidence="6" type="ORF">BD809_10536</name>
</gene>
<dbReference type="GO" id="GO:0003700">
    <property type="term" value="F:DNA-binding transcription factor activity"/>
    <property type="evidence" value="ECO:0007669"/>
    <property type="project" value="InterPro"/>
</dbReference>
<dbReference type="InterPro" id="IPR036390">
    <property type="entry name" value="WH_DNA-bd_sf"/>
</dbReference>
<evidence type="ECO:0000313" key="7">
    <source>
        <dbReference type="Proteomes" id="UP000324376"/>
    </source>
</evidence>
<comment type="similarity">
    <text evidence="4">Belongs to the GbsR family.</text>
</comment>
<feature type="domain" description="HTH marR-type" evidence="5">
    <location>
        <begin position="22"/>
        <end position="73"/>
    </location>
</feature>
<keyword evidence="3 4" id="KW-0804">Transcription</keyword>
<dbReference type="SUPFAM" id="SSF46785">
    <property type="entry name" value="Winged helix' DNA-binding domain"/>
    <property type="match status" value="1"/>
</dbReference>
<evidence type="ECO:0000256" key="4">
    <source>
        <dbReference type="PIRNR" id="PIRNR006707"/>
    </source>
</evidence>
<dbReference type="InterPro" id="IPR000835">
    <property type="entry name" value="HTH_MarR-typ"/>
</dbReference>
<dbReference type="EMBL" id="VNHU01000005">
    <property type="protein sequence ID" value="TYP73449.1"/>
    <property type="molecule type" value="Genomic_DNA"/>
</dbReference>
<proteinExistence type="inferred from homology"/>
<dbReference type="InterPro" id="IPR026282">
    <property type="entry name" value="MJ1563"/>
</dbReference>
<name>A0A5S5C2R3_9FLAO</name>
<reference evidence="6 7" key="1">
    <citation type="submission" date="2019-07" db="EMBL/GenBank/DDBJ databases">
        <title>Genomic Encyclopedia of Archaeal and Bacterial Type Strains, Phase II (KMG-II): from individual species to whole genera.</title>
        <authorList>
            <person name="Goeker M."/>
        </authorList>
    </citation>
    <scope>NUCLEOTIDE SEQUENCE [LARGE SCALE GENOMIC DNA]</scope>
    <source>
        <strain evidence="6 7">DSM 17527</strain>
    </source>
</reference>
<dbReference type="InterPro" id="IPR052362">
    <property type="entry name" value="HTH-GbsR_regulator"/>
</dbReference>
<dbReference type="OrthoDB" id="9792628at2"/>
<dbReference type="RefSeq" id="WP_148782564.1">
    <property type="nucleotide sequence ID" value="NZ_VNHU01000005.1"/>
</dbReference>
<sequence>MKFIEAKEKLLETWGALGDSWGINRTTAQIHALLFIAPKPLAMEDIMEELKISRGSTSTNLRILLDWGIIYKENKMGERKEYFVAEKDVYNLSRQIATERSKREITPALQTLQEIVQIKKDGTAETREFIKQTQALLVITKDVNALFNLLSTQEQGRLQRIILHWLGSKNT</sequence>
<dbReference type="PANTHER" id="PTHR38465">
    <property type="entry name" value="HTH-TYPE TRANSCRIPTIONAL REGULATOR MJ1563-RELATED"/>
    <property type="match status" value="1"/>
</dbReference>
<dbReference type="AlphaFoldDB" id="A0A5S5C2R3"/>
<dbReference type="Pfam" id="PF12802">
    <property type="entry name" value="MarR_2"/>
    <property type="match status" value="1"/>
</dbReference>
<evidence type="ECO:0000256" key="3">
    <source>
        <dbReference type="ARBA" id="ARBA00023163"/>
    </source>
</evidence>
<comment type="caution">
    <text evidence="6">The sequence shown here is derived from an EMBL/GenBank/DDBJ whole genome shotgun (WGS) entry which is preliminary data.</text>
</comment>
<keyword evidence="1 4" id="KW-0805">Transcription regulation</keyword>
<evidence type="ECO:0000256" key="2">
    <source>
        <dbReference type="ARBA" id="ARBA00023125"/>
    </source>
</evidence>
<dbReference type="PIRSF" id="PIRSF006707">
    <property type="entry name" value="MJ1563"/>
    <property type="match status" value="1"/>
</dbReference>
<dbReference type="GO" id="GO:0003677">
    <property type="term" value="F:DNA binding"/>
    <property type="evidence" value="ECO:0007669"/>
    <property type="project" value="UniProtKB-UniRule"/>
</dbReference>
<dbReference type="Gene3D" id="1.10.10.10">
    <property type="entry name" value="Winged helix-like DNA-binding domain superfamily/Winged helix DNA-binding domain"/>
    <property type="match status" value="1"/>
</dbReference>
<accession>A0A5S5C2R3</accession>